<dbReference type="SUPFAM" id="SSF51905">
    <property type="entry name" value="FAD/NAD(P)-binding domain"/>
    <property type="match status" value="1"/>
</dbReference>
<protein>
    <submittedName>
        <fullName evidence="4">NAD(P)/FAD-dependent oxidoreductase</fullName>
    </submittedName>
</protein>
<evidence type="ECO:0000256" key="1">
    <source>
        <dbReference type="ARBA" id="ARBA00006046"/>
    </source>
</evidence>
<proteinExistence type="inferred from homology"/>
<sequence>MKFGNGAEIRADALIIGAGMSGLAAGIRLAHFGKKVLLVERHYSVGGLNGFYARDGRGYDVGLHAMTNFVPAGAKNAPLTKLLRQLRIRREELDLCPQRESAVHAFGERIRFSNDFSLLESEIARAFPREIDAFRKLDAFLRDYDETSLSARDSSARECVAAFIRSRELADVLFLPLSFYGSSIEDDMALPQFAIMWRSIFREGFARPHLGVRQILRLLVRKFAEAGGVRKMRCGAKRIRVENGRAAAVELDDGSVVFAEKIFSCAGAAETMRLCEGVPADYGADNVGRLAFCEAISVLDAAPAEDFGWNETVIFFNDAERFHYRRPDGLIDPRSGVVCIPNNYVWSDPARAPREGCLRVTCLADYSRWKELRENGGEEAYARAKALAYEKLADTALTHLPAVPAEKFRGALAASDFFTPLTVEKFTGKLGGAIYGAAKKNRAGTTPVGNLFICGTDQGFLGITGAMLSGISMANLHGLP</sequence>
<dbReference type="PANTHER" id="PTHR43734:SF7">
    <property type="entry name" value="4,4'-DIAPONEUROSPORENE OXYGENASE"/>
    <property type="match status" value="1"/>
</dbReference>
<evidence type="ECO:0000256" key="2">
    <source>
        <dbReference type="ARBA" id="ARBA00023002"/>
    </source>
</evidence>
<dbReference type="InterPro" id="IPR002937">
    <property type="entry name" value="Amino_oxidase"/>
</dbReference>
<dbReference type="Pfam" id="PF01593">
    <property type="entry name" value="Amino_oxidase"/>
    <property type="match status" value="1"/>
</dbReference>
<feature type="domain" description="Amine oxidase" evidence="3">
    <location>
        <begin position="20"/>
        <end position="261"/>
    </location>
</feature>
<dbReference type="Gene3D" id="3.50.50.60">
    <property type="entry name" value="FAD/NAD(P)-binding domain"/>
    <property type="match status" value="2"/>
</dbReference>
<dbReference type="PANTHER" id="PTHR43734">
    <property type="entry name" value="PHYTOENE DESATURASE"/>
    <property type="match status" value="1"/>
</dbReference>
<evidence type="ECO:0000259" key="3">
    <source>
        <dbReference type="Pfam" id="PF01593"/>
    </source>
</evidence>
<name>A0A9D1T0W5_9BACT</name>
<dbReference type="EMBL" id="DVOG01000091">
    <property type="protein sequence ID" value="HIV04208.1"/>
    <property type="molecule type" value="Genomic_DNA"/>
</dbReference>
<accession>A0A9D1T0W5</accession>
<dbReference type="AlphaFoldDB" id="A0A9D1T0W5"/>
<evidence type="ECO:0000313" key="4">
    <source>
        <dbReference type="EMBL" id="HIV04208.1"/>
    </source>
</evidence>
<dbReference type="GO" id="GO:0016491">
    <property type="term" value="F:oxidoreductase activity"/>
    <property type="evidence" value="ECO:0007669"/>
    <property type="project" value="UniProtKB-KW"/>
</dbReference>
<dbReference type="Proteomes" id="UP000886812">
    <property type="component" value="Unassembled WGS sequence"/>
</dbReference>
<reference evidence="4" key="2">
    <citation type="journal article" date="2021" name="PeerJ">
        <title>Extensive microbial diversity within the chicken gut microbiome revealed by metagenomics and culture.</title>
        <authorList>
            <person name="Gilroy R."/>
            <person name="Ravi A."/>
            <person name="Getino M."/>
            <person name="Pursley I."/>
            <person name="Horton D.L."/>
            <person name="Alikhan N.F."/>
            <person name="Baker D."/>
            <person name="Gharbi K."/>
            <person name="Hall N."/>
            <person name="Watson M."/>
            <person name="Adriaenssens E.M."/>
            <person name="Foster-Nyarko E."/>
            <person name="Jarju S."/>
            <person name="Secka A."/>
            <person name="Antonio M."/>
            <person name="Oren A."/>
            <person name="Chaudhuri R.R."/>
            <person name="La Ragione R."/>
            <person name="Hildebrand F."/>
            <person name="Pallen M.J."/>
        </authorList>
    </citation>
    <scope>NUCLEOTIDE SEQUENCE</scope>
    <source>
        <strain evidence="4">10669</strain>
    </source>
</reference>
<dbReference type="InterPro" id="IPR036188">
    <property type="entry name" value="FAD/NAD-bd_sf"/>
</dbReference>
<evidence type="ECO:0000313" key="5">
    <source>
        <dbReference type="Proteomes" id="UP000886812"/>
    </source>
</evidence>
<organism evidence="4 5">
    <name type="scientific">Candidatus Spyradosoma merdigallinarum</name>
    <dbReference type="NCBI Taxonomy" id="2840950"/>
    <lineage>
        <taxon>Bacteria</taxon>
        <taxon>Pseudomonadati</taxon>
        <taxon>Verrucomicrobiota</taxon>
        <taxon>Opitutia</taxon>
        <taxon>Opitutia incertae sedis</taxon>
        <taxon>Candidatus Spyradosoma</taxon>
    </lineage>
</organism>
<gene>
    <name evidence="4" type="ORF">IAC75_03535</name>
</gene>
<reference evidence="4" key="1">
    <citation type="submission" date="2020-10" db="EMBL/GenBank/DDBJ databases">
        <authorList>
            <person name="Gilroy R."/>
        </authorList>
    </citation>
    <scope>NUCLEOTIDE SEQUENCE</scope>
    <source>
        <strain evidence="4">10669</strain>
    </source>
</reference>
<comment type="similarity">
    <text evidence="1">Belongs to the carotenoid/retinoid oxidoreductase family.</text>
</comment>
<keyword evidence="2" id="KW-0560">Oxidoreductase</keyword>
<comment type="caution">
    <text evidence="4">The sequence shown here is derived from an EMBL/GenBank/DDBJ whole genome shotgun (WGS) entry which is preliminary data.</text>
</comment>